<proteinExistence type="inferred from homology"/>
<evidence type="ECO:0000256" key="5">
    <source>
        <dbReference type="ARBA" id="ARBA00038292"/>
    </source>
</evidence>
<dbReference type="Gene3D" id="3.40.50.360">
    <property type="match status" value="1"/>
</dbReference>
<keyword evidence="4" id="KW-0288">FMN</keyword>
<reference evidence="7" key="1">
    <citation type="journal article" date="2005" name="Int. J. Syst. Evol. Microbiol.">
        <title>Methanofollis formosanus sp. nov., isolated from a fish pond.</title>
        <authorList>
            <person name="Wu S.Y."/>
            <person name="Chen S.C."/>
            <person name="Lai M.C."/>
        </authorList>
    </citation>
    <scope>NUCLEOTIDE SEQUENCE</scope>
    <source>
        <strain evidence="7">ML15</strain>
    </source>
</reference>
<comment type="cofactor">
    <cofactor evidence="2">
        <name>[4Fe-4S] cluster</name>
        <dbReference type="ChEBI" id="CHEBI:49883"/>
    </cofactor>
</comment>
<dbReference type="GO" id="GO:0016491">
    <property type="term" value="F:oxidoreductase activity"/>
    <property type="evidence" value="ECO:0007669"/>
    <property type="project" value="InterPro"/>
</dbReference>
<reference evidence="7" key="2">
    <citation type="submission" date="2019-03" db="EMBL/GenBank/DDBJ databases">
        <authorList>
            <person name="Chen S.-C."/>
            <person name="Wu S.-Y."/>
            <person name="Lai M.-C."/>
        </authorList>
    </citation>
    <scope>NUCLEOTIDE SEQUENCE</scope>
    <source>
        <strain evidence="7">ML15</strain>
    </source>
</reference>
<dbReference type="SUPFAM" id="SSF52218">
    <property type="entry name" value="Flavoproteins"/>
    <property type="match status" value="1"/>
</dbReference>
<dbReference type="KEGG" id="mfk:E2N92_02585"/>
<evidence type="ECO:0000259" key="6">
    <source>
        <dbReference type="Pfam" id="PF03358"/>
    </source>
</evidence>
<keyword evidence="3" id="KW-0285">Flavoprotein</keyword>
<evidence type="ECO:0000256" key="2">
    <source>
        <dbReference type="ARBA" id="ARBA00001966"/>
    </source>
</evidence>
<evidence type="ECO:0000313" key="8">
    <source>
        <dbReference type="Proteomes" id="UP000826709"/>
    </source>
</evidence>
<dbReference type="Proteomes" id="UP000826709">
    <property type="component" value="Chromosome"/>
</dbReference>
<comment type="cofactor">
    <cofactor evidence="1">
        <name>FMN</name>
        <dbReference type="ChEBI" id="CHEBI:58210"/>
    </cofactor>
</comment>
<accession>A0A8G1A4M4</accession>
<evidence type="ECO:0000256" key="1">
    <source>
        <dbReference type="ARBA" id="ARBA00001917"/>
    </source>
</evidence>
<evidence type="ECO:0000256" key="4">
    <source>
        <dbReference type="ARBA" id="ARBA00022643"/>
    </source>
</evidence>
<gene>
    <name evidence="7" type="ORF">E2N92_02585</name>
</gene>
<sequence length="299" mass="32982">MAWKRALLEEREVRTSEGTFVITLEREDLSALYPDMERYTLTLRAGKKEVAVFRTNTYEYSPTVGLDPSSVARHRALIWEEGLKDEPLDFLEYLGKEETRRPPALSLTDVLVVQGSPRADGNCSILAGWVAEEVRAAGKSVQVLYPDDMEIHPCIGCYQCYNTGACTFEDEMEGVVRALRSARLLVVCSPVYTSTVPSGLKALVDRCQALHAALNFTGRGRLRGTSGLLLGVCGRKGRENFAYLAPVVEVFMENLGIVPAGEVLIDGIDRVRDVRTIPGQEGRVREAVRAALSISRCPS</sequence>
<comment type="similarity">
    <text evidence="5">Belongs to the SsuE family. Isf subfamily.</text>
</comment>
<dbReference type="PANTHER" id="PTHR43278:SF2">
    <property type="entry name" value="IRON-SULFUR FLAVOPROTEIN"/>
    <property type="match status" value="1"/>
</dbReference>
<evidence type="ECO:0000256" key="3">
    <source>
        <dbReference type="ARBA" id="ARBA00022630"/>
    </source>
</evidence>
<organism evidence="7 8">
    <name type="scientific">Methanofollis formosanus</name>
    <dbReference type="NCBI Taxonomy" id="299308"/>
    <lineage>
        <taxon>Archaea</taxon>
        <taxon>Methanobacteriati</taxon>
        <taxon>Methanobacteriota</taxon>
        <taxon>Stenosarchaea group</taxon>
        <taxon>Methanomicrobia</taxon>
        <taxon>Methanomicrobiales</taxon>
        <taxon>Methanomicrobiaceae</taxon>
        <taxon>Methanofollis</taxon>
    </lineage>
</organism>
<evidence type="ECO:0000313" key="7">
    <source>
        <dbReference type="EMBL" id="QYZ80366.1"/>
    </source>
</evidence>
<feature type="domain" description="NADPH-dependent FMN reductase-like" evidence="6">
    <location>
        <begin position="109"/>
        <end position="243"/>
    </location>
</feature>
<dbReference type="PANTHER" id="PTHR43278">
    <property type="entry name" value="NAD(P)H-DEPENDENT FMN-CONTAINING OXIDOREDUCTASE YWQN-RELATED"/>
    <property type="match status" value="1"/>
</dbReference>
<keyword evidence="8" id="KW-1185">Reference proteome</keyword>
<protein>
    <submittedName>
        <fullName evidence="7">Flavodoxin family protein</fullName>
    </submittedName>
</protein>
<dbReference type="OrthoDB" id="9059at2157"/>
<dbReference type="InterPro" id="IPR029039">
    <property type="entry name" value="Flavoprotein-like_sf"/>
</dbReference>
<dbReference type="InterPro" id="IPR005025">
    <property type="entry name" value="FMN_Rdtase-like_dom"/>
</dbReference>
<dbReference type="InterPro" id="IPR051796">
    <property type="entry name" value="ISF_SsuE-like"/>
</dbReference>
<dbReference type="AlphaFoldDB" id="A0A8G1A4M4"/>
<dbReference type="Pfam" id="PF03358">
    <property type="entry name" value="FMN_red"/>
    <property type="match status" value="1"/>
</dbReference>
<dbReference type="EMBL" id="CP037968">
    <property type="protein sequence ID" value="QYZ80366.1"/>
    <property type="molecule type" value="Genomic_DNA"/>
</dbReference>
<name>A0A8G1A4M4_9EURY</name>